<keyword evidence="3" id="KW-0285">Flavoprotein</keyword>
<dbReference type="Gene3D" id="3.50.50.60">
    <property type="entry name" value="FAD/NAD(P)-binding domain"/>
    <property type="match status" value="1"/>
</dbReference>
<keyword evidence="4" id="KW-0732">Signal</keyword>
<dbReference type="InterPro" id="IPR007867">
    <property type="entry name" value="GMC_OxRtase_C"/>
</dbReference>
<evidence type="ECO:0000256" key="1">
    <source>
        <dbReference type="ARBA" id="ARBA00010790"/>
    </source>
</evidence>
<reference evidence="7" key="1">
    <citation type="journal article" date="2020" name="Stud. Mycol.">
        <title>101 Dothideomycetes genomes: a test case for predicting lifestyles and emergence of pathogens.</title>
        <authorList>
            <person name="Haridas S."/>
            <person name="Albert R."/>
            <person name="Binder M."/>
            <person name="Bloem J."/>
            <person name="Labutti K."/>
            <person name="Salamov A."/>
            <person name="Andreopoulos B."/>
            <person name="Baker S."/>
            <person name="Barry K."/>
            <person name="Bills G."/>
            <person name="Bluhm B."/>
            <person name="Cannon C."/>
            <person name="Castanera R."/>
            <person name="Culley D."/>
            <person name="Daum C."/>
            <person name="Ezra D."/>
            <person name="Gonzalez J."/>
            <person name="Henrissat B."/>
            <person name="Kuo A."/>
            <person name="Liang C."/>
            <person name="Lipzen A."/>
            <person name="Lutzoni F."/>
            <person name="Magnuson J."/>
            <person name="Mondo S."/>
            <person name="Nolan M."/>
            <person name="Ohm R."/>
            <person name="Pangilinan J."/>
            <person name="Park H.-J."/>
            <person name="Ramirez L."/>
            <person name="Alfaro M."/>
            <person name="Sun H."/>
            <person name="Tritt A."/>
            <person name="Yoshinaga Y."/>
            <person name="Zwiers L.-H."/>
            <person name="Turgeon B."/>
            <person name="Goodwin S."/>
            <person name="Spatafora J."/>
            <person name="Crous P."/>
            <person name="Grigoriev I."/>
        </authorList>
    </citation>
    <scope>NUCLEOTIDE SEQUENCE</scope>
    <source>
        <strain evidence="7">CBS 119925</strain>
    </source>
</reference>
<feature type="binding site" evidence="3">
    <location>
        <position position="136"/>
    </location>
    <ligand>
        <name>FAD</name>
        <dbReference type="ChEBI" id="CHEBI:57692"/>
    </ligand>
</feature>
<name>A0A6A6VH86_9PLEO</name>
<dbReference type="GO" id="GO:0016614">
    <property type="term" value="F:oxidoreductase activity, acting on CH-OH group of donors"/>
    <property type="evidence" value="ECO:0007669"/>
    <property type="project" value="InterPro"/>
</dbReference>
<dbReference type="GO" id="GO:0044550">
    <property type="term" value="P:secondary metabolite biosynthetic process"/>
    <property type="evidence" value="ECO:0007669"/>
    <property type="project" value="TreeGrafter"/>
</dbReference>
<dbReference type="SUPFAM" id="SSF51905">
    <property type="entry name" value="FAD/NAD(P)-binding domain"/>
    <property type="match status" value="1"/>
</dbReference>
<dbReference type="OrthoDB" id="269227at2759"/>
<feature type="signal peptide" evidence="4">
    <location>
        <begin position="1"/>
        <end position="26"/>
    </location>
</feature>
<feature type="domain" description="Glucose-methanol-choline oxidoreductase N-terminal" evidence="5">
    <location>
        <begin position="47"/>
        <end position="360"/>
    </location>
</feature>
<dbReference type="Proteomes" id="UP000799440">
    <property type="component" value="Unassembled WGS sequence"/>
</dbReference>
<dbReference type="InterPro" id="IPR036188">
    <property type="entry name" value="FAD/NAD-bd_sf"/>
</dbReference>
<dbReference type="PIRSF" id="PIRSF000137">
    <property type="entry name" value="Alcohol_oxidase"/>
    <property type="match status" value="1"/>
</dbReference>
<protein>
    <submittedName>
        <fullName evidence="7">GMC oxidoreductase</fullName>
    </submittedName>
</protein>
<feature type="chain" id="PRO_5025485600" evidence="4">
    <location>
        <begin position="27"/>
        <end position="634"/>
    </location>
</feature>
<dbReference type="InterPro" id="IPR012132">
    <property type="entry name" value="GMC_OxRdtase"/>
</dbReference>
<feature type="active site" description="Proton donor" evidence="2">
    <location>
        <position position="568"/>
    </location>
</feature>
<accession>A0A6A6VH86</accession>
<dbReference type="InterPro" id="IPR000172">
    <property type="entry name" value="GMC_OxRdtase_N"/>
</dbReference>
<evidence type="ECO:0000256" key="4">
    <source>
        <dbReference type="SAM" id="SignalP"/>
    </source>
</evidence>
<feature type="domain" description="Glucose-methanol-choline oxidoreductase C-terminal" evidence="6">
    <location>
        <begin position="485"/>
        <end position="620"/>
    </location>
</feature>
<feature type="binding site" evidence="3">
    <location>
        <begin position="140"/>
        <end position="143"/>
    </location>
    <ligand>
        <name>FAD</name>
        <dbReference type="ChEBI" id="CHEBI:57692"/>
    </ligand>
</feature>
<dbReference type="GO" id="GO:0050660">
    <property type="term" value="F:flavin adenine dinucleotide binding"/>
    <property type="evidence" value="ECO:0007669"/>
    <property type="project" value="InterPro"/>
</dbReference>
<dbReference type="EMBL" id="MU006565">
    <property type="protein sequence ID" value="KAF2749978.1"/>
    <property type="molecule type" value="Genomic_DNA"/>
</dbReference>
<keyword evidence="8" id="KW-1185">Reference proteome</keyword>
<evidence type="ECO:0000259" key="6">
    <source>
        <dbReference type="Pfam" id="PF05199"/>
    </source>
</evidence>
<gene>
    <name evidence="7" type="ORF">M011DRAFT_285376</name>
</gene>
<evidence type="ECO:0000259" key="5">
    <source>
        <dbReference type="Pfam" id="PF00732"/>
    </source>
</evidence>
<feature type="active site" description="Proton acceptor" evidence="2">
    <location>
        <position position="611"/>
    </location>
</feature>
<proteinExistence type="inferred from homology"/>
<keyword evidence="3" id="KW-0274">FAD</keyword>
<evidence type="ECO:0000313" key="7">
    <source>
        <dbReference type="EMBL" id="KAF2749978.1"/>
    </source>
</evidence>
<dbReference type="Pfam" id="PF05199">
    <property type="entry name" value="GMC_oxred_C"/>
    <property type="match status" value="1"/>
</dbReference>
<sequence>MASTTLPTMVRAFLAIWLCNGLSVLANPLHAKPATVKHSVQELRSSYDYVVVGGGTAGLVVGNRLSEDPTKTVLVVEIGYFGDEPCIWQPSQWIPRLTNQAACLKHIFNDTTMPQPEINNSTANGVYMTGAIVGGTSAINGMVFDRGSRADYDAWESLGNPGWGWDGLFPYFKKSSSFTPPREDTVKRYGMTWDDAAYGGGPIQSTFSNYHYPGFQYVWKAWEELGITGPKDHALGDAVGRFWLPASQDPVNQTRSYARYGYYDSITHRKNYHLLIGHKAERLRLSKKNVVEGVVIYDRNDPEKKYTVKITKEVILAAGGAHTPQILQLSGLGPRAVLRAAGIAEKVDLPGVGENFQDHPQARFSCSFAKDLWPNPDALATNITFQDEAIAEYQANKSGPLTLSAANAGAFLNLKTTHSSPSSFLAQLAAQRPEAHLPRDLPKAVIAGYTAQKKVLEKLYARDNAATYEAPFNGACSKTVILQKPLSRGRIHINTADPYGQPVIDYRVFTNPLDVEYAIEALKFTRRFINTNTLAFLEPVETGPGSNVTDWGDWEKYVRATTGPSSFHVAGTAAMMPRKLGGVVGPDLKVYGVEGLSVVDASIMPLIPSAHLAATVYAVAEKAADFIKKRAGRQ</sequence>
<dbReference type="AlphaFoldDB" id="A0A6A6VH86"/>
<comment type="similarity">
    <text evidence="1">Belongs to the GMC oxidoreductase family.</text>
</comment>
<dbReference type="PANTHER" id="PTHR11552:SF115">
    <property type="entry name" value="DEHYDROGENASE XPTC-RELATED"/>
    <property type="match status" value="1"/>
</dbReference>
<evidence type="ECO:0000313" key="8">
    <source>
        <dbReference type="Proteomes" id="UP000799440"/>
    </source>
</evidence>
<dbReference type="PANTHER" id="PTHR11552">
    <property type="entry name" value="GLUCOSE-METHANOL-CHOLINE GMC OXIDOREDUCTASE"/>
    <property type="match status" value="1"/>
</dbReference>
<dbReference type="SUPFAM" id="SSF54373">
    <property type="entry name" value="FAD-linked reductases, C-terminal domain"/>
    <property type="match status" value="1"/>
</dbReference>
<evidence type="ECO:0000256" key="2">
    <source>
        <dbReference type="PIRSR" id="PIRSR000137-1"/>
    </source>
</evidence>
<organism evidence="7 8">
    <name type="scientific">Sporormia fimetaria CBS 119925</name>
    <dbReference type="NCBI Taxonomy" id="1340428"/>
    <lineage>
        <taxon>Eukaryota</taxon>
        <taxon>Fungi</taxon>
        <taxon>Dikarya</taxon>
        <taxon>Ascomycota</taxon>
        <taxon>Pezizomycotina</taxon>
        <taxon>Dothideomycetes</taxon>
        <taxon>Pleosporomycetidae</taxon>
        <taxon>Pleosporales</taxon>
        <taxon>Sporormiaceae</taxon>
        <taxon>Sporormia</taxon>
    </lineage>
</organism>
<dbReference type="Gene3D" id="3.30.560.10">
    <property type="entry name" value="Glucose Oxidase, domain 3"/>
    <property type="match status" value="1"/>
</dbReference>
<dbReference type="Pfam" id="PF00732">
    <property type="entry name" value="GMC_oxred_N"/>
    <property type="match status" value="1"/>
</dbReference>
<comment type="cofactor">
    <cofactor evidence="3">
        <name>FAD</name>
        <dbReference type="ChEBI" id="CHEBI:57692"/>
    </cofactor>
</comment>
<evidence type="ECO:0000256" key="3">
    <source>
        <dbReference type="PIRSR" id="PIRSR000137-2"/>
    </source>
</evidence>